<evidence type="ECO:0000259" key="7">
    <source>
        <dbReference type="Pfam" id="PF00082"/>
    </source>
</evidence>
<evidence type="ECO:0000256" key="5">
    <source>
        <dbReference type="PIRSR" id="PIRSR615500-1"/>
    </source>
</evidence>
<evidence type="ECO:0000256" key="2">
    <source>
        <dbReference type="ARBA" id="ARBA00022670"/>
    </source>
</evidence>
<dbReference type="InterPro" id="IPR034045">
    <property type="entry name" value="Pep_S8_CspA-like"/>
</dbReference>
<dbReference type="InterPro" id="IPR017310">
    <property type="entry name" value="Pept_S8A_subtilisin_clostridia"/>
</dbReference>
<feature type="domain" description="Peptidase S8/S53" evidence="7">
    <location>
        <begin position="442"/>
        <end position="571"/>
    </location>
</feature>
<dbReference type="PANTHER" id="PTHR43806:SF11">
    <property type="entry name" value="CEREVISIN-RELATED"/>
    <property type="match status" value="1"/>
</dbReference>
<evidence type="ECO:0000313" key="10">
    <source>
        <dbReference type="Proteomes" id="UP000008467"/>
    </source>
</evidence>
<gene>
    <name evidence="9" type="ordered locus">Clole_1696</name>
</gene>
<accession>F2JLM9</accession>
<dbReference type="KEGG" id="cle:Clole_1696"/>
<dbReference type="InterPro" id="IPR041365">
    <property type="entry name" value="CspB_prodomain"/>
</dbReference>
<keyword evidence="10" id="KW-1185">Reference proteome</keyword>
<evidence type="ECO:0000256" key="6">
    <source>
        <dbReference type="PROSITE-ProRule" id="PRU01240"/>
    </source>
</evidence>
<organism evidence="9 10">
    <name type="scientific">Cellulosilyticum lentocellum (strain ATCC 49066 / DSM 5427 / NCIMB 11756 / RHM5)</name>
    <name type="common">Clostridium lentocellum</name>
    <dbReference type="NCBI Taxonomy" id="642492"/>
    <lineage>
        <taxon>Bacteria</taxon>
        <taxon>Bacillati</taxon>
        <taxon>Bacillota</taxon>
        <taxon>Clostridia</taxon>
        <taxon>Lachnospirales</taxon>
        <taxon>Cellulosilyticaceae</taxon>
        <taxon>Cellulosilyticum</taxon>
    </lineage>
</organism>
<keyword evidence="4 6" id="KW-0720">Serine protease</keyword>
<dbReference type="InterPro" id="IPR015500">
    <property type="entry name" value="Peptidase_S8_subtilisin-rel"/>
</dbReference>
<dbReference type="GO" id="GO:0006508">
    <property type="term" value="P:proteolysis"/>
    <property type="evidence" value="ECO:0007669"/>
    <property type="project" value="UniProtKB-KW"/>
</dbReference>
<dbReference type="Gene3D" id="3.30.70.2980">
    <property type="match status" value="1"/>
</dbReference>
<dbReference type="Gene3D" id="2.60.120.1290">
    <property type="match status" value="1"/>
</dbReference>
<reference evidence="9" key="1">
    <citation type="journal article" date="2011" name="J. Bacteriol.">
        <title>Complete genome sequence of the cellulose-degrading bacterium Cellulosilyticum lentocellum.</title>
        <authorList>
            <consortium name="US DOE Joint Genome Institute"/>
            <person name="Miller D.A."/>
            <person name="Suen G."/>
            <person name="Bruce D."/>
            <person name="Copeland A."/>
            <person name="Cheng J.F."/>
            <person name="Detter C."/>
            <person name="Goodwin L.A."/>
            <person name="Han C.S."/>
            <person name="Hauser L.J."/>
            <person name="Land M.L."/>
            <person name="Lapidus A."/>
            <person name="Lucas S."/>
            <person name="Meincke L."/>
            <person name="Pitluck S."/>
            <person name="Tapia R."/>
            <person name="Teshima H."/>
            <person name="Woyke T."/>
            <person name="Fox B.G."/>
            <person name="Angert E.R."/>
            <person name="Currie C.R."/>
        </authorList>
    </citation>
    <scope>NUCLEOTIDE SEQUENCE [LARGE SCALE GENOMIC DNA]</scope>
    <source>
        <strain evidence="9">DSM 5427</strain>
    </source>
</reference>
<feature type="active site" description="Charge relay system" evidence="5 6">
    <location>
        <position position="128"/>
    </location>
</feature>
<name>F2JLM9_CELLD</name>
<comment type="similarity">
    <text evidence="1 6">Belongs to the peptidase S8 family.</text>
</comment>
<feature type="active site" description="Charge relay system" evidence="5 6">
    <location>
        <position position="515"/>
    </location>
</feature>
<dbReference type="GO" id="GO:0004252">
    <property type="term" value="F:serine-type endopeptidase activity"/>
    <property type="evidence" value="ECO:0007669"/>
    <property type="project" value="UniProtKB-UniRule"/>
</dbReference>
<feature type="active site" description="Charge relay system" evidence="5 6">
    <location>
        <position position="198"/>
    </location>
</feature>
<dbReference type="RefSeq" id="WP_013656717.1">
    <property type="nucleotide sequence ID" value="NC_015275.1"/>
</dbReference>
<sequence>MVINKLSAQVQLALRYENLLTPNVKSLFIKDRTLQIWEIIVRYVNTLEEISSKFDMKVYDLGQGYAQVIIGRRYISELSDEPNVIFISLPQFMEYIDLDLAQVCAEETSLPTGNFQISGRGLLLAVIDSGIDYTHPDFRNDDDTTRILYLWDQGIEGGPPLGFADGTLYTKEQIDEALKEPTKEEMLVKVPSMDLLGHGTALAGIAGGNGRGSVGRRNRGMAPECDLLIVKVGKPNREYGPRDLEIMQGIRFAMEKAKELRKPLVILLGSGYNLASHNGEDILAAYIGAVYRSWVCNIVVGVGNEGNRGSHGQGNIGEGETKEIQFIIDRDMKEYACCIWKPISDEVELTLESPTGEKTEVLSLLTPNRAYLFDETAVLINFSEPVIDITQQQILIVLQGQNGQFINSGLWRISLRGKRILQGNYNIWGSIVREYANNTRFLEASIETTLTCPADSEGLTGVGAYNGNTIQLAAFSGRGYTADGRIRPNLVAPGVNVTVPSVRNGELYTVASGTSIAAAFVAGAYILMQSYGIIQLGNPGLYGDALEVYLIRNAKRPIINGPYPNNSWGFGILCLEAALNNMREVANQTN</sequence>
<evidence type="ECO:0000313" key="9">
    <source>
        <dbReference type="EMBL" id="ADZ83420.1"/>
    </source>
</evidence>
<dbReference type="PIRSF" id="PIRSF037894">
    <property type="entry name" value="Subtilisin_rel_CspABC"/>
    <property type="match status" value="1"/>
</dbReference>
<keyword evidence="2 6" id="KW-0645">Protease</keyword>
<dbReference type="CDD" id="cd07478">
    <property type="entry name" value="Peptidases_S8_CspA-like"/>
    <property type="match status" value="1"/>
</dbReference>
<dbReference type="InterPro" id="IPR036852">
    <property type="entry name" value="Peptidase_S8/S53_dom_sf"/>
</dbReference>
<dbReference type="AlphaFoldDB" id="F2JLM9"/>
<evidence type="ECO:0000256" key="4">
    <source>
        <dbReference type="ARBA" id="ARBA00022825"/>
    </source>
</evidence>
<keyword evidence="3 6" id="KW-0378">Hydrolase</keyword>
<dbReference type="Pfam" id="PF18425">
    <property type="entry name" value="CspB_prodomain"/>
    <property type="match status" value="1"/>
</dbReference>
<evidence type="ECO:0000256" key="3">
    <source>
        <dbReference type="ARBA" id="ARBA00022801"/>
    </source>
</evidence>
<dbReference type="InterPro" id="IPR000209">
    <property type="entry name" value="Peptidase_S8/S53_dom"/>
</dbReference>
<feature type="domain" description="Csp protease B prodomain" evidence="8">
    <location>
        <begin position="4"/>
        <end position="91"/>
    </location>
</feature>
<dbReference type="PRINTS" id="PR00723">
    <property type="entry name" value="SUBTILISIN"/>
</dbReference>
<dbReference type="Proteomes" id="UP000008467">
    <property type="component" value="Chromosome"/>
</dbReference>
<dbReference type="HOGENOM" id="CLU_025670_0_0_9"/>
<dbReference type="SUPFAM" id="SSF52743">
    <property type="entry name" value="Subtilisin-like"/>
    <property type="match status" value="1"/>
</dbReference>
<dbReference type="InterPro" id="IPR050131">
    <property type="entry name" value="Peptidase_S8_subtilisin-like"/>
</dbReference>
<evidence type="ECO:0000259" key="8">
    <source>
        <dbReference type="Pfam" id="PF18425"/>
    </source>
</evidence>
<feature type="domain" description="Peptidase S8/S53" evidence="7">
    <location>
        <begin position="119"/>
        <end position="255"/>
    </location>
</feature>
<dbReference type="EMBL" id="CP002582">
    <property type="protein sequence ID" value="ADZ83420.1"/>
    <property type="molecule type" value="Genomic_DNA"/>
</dbReference>
<protein>
    <submittedName>
        <fullName evidence="9">Peptidase S8 and S53 subtilisin kexin sedolisin</fullName>
    </submittedName>
</protein>
<dbReference type="Pfam" id="PF00082">
    <property type="entry name" value="Peptidase_S8"/>
    <property type="match status" value="2"/>
</dbReference>
<dbReference type="STRING" id="642492.Clole_1696"/>
<dbReference type="Gene3D" id="3.40.50.200">
    <property type="entry name" value="Peptidase S8/S53 domain"/>
    <property type="match status" value="1"/>
</dbReference>
<evidence type="ECO:0000256" key="1">
    <source>
        <dbReference type="ARBA" id="ARBA00011073"/>
    </source>
</evidence>
<dbReference type="PROSITE" id="PS51892">
    <property type="entry name" value="SUBTILASE"/>
    <property type="match status" value="1"/>
</dbReference>
<dbReference type="PANTHER" id="PTHR43806">
    <property type="entry name" value="PEPTIDASE S8"/>
    <property type="match status" value="1"/>
</dbReference>
<dbReference type="eggNOG" id="COG1404">
    <property type="taxonomic scope" value="Bacteria"/>
</dbReference>
<proteinExistence type="inferred from homology"/>